<dbReference type="InterPro" id="IPR011604">
    <property type="entry name" value="PDDEXK-like_dom_sf"/>
</dbReference>
<dbReference type="PROSITE" id="PS50966">
    <property type="entry name" value="ZF_SWIM"/>
    <property type="match status" value="1"/>
</dbReference>
<dbReference type="VEuPathDB" id="VectorBase:LOC119162276"/>
<evidence type="ECO:0000256" key="1">
    <source>
        <dbReference type="PROSITE-ProRule" id="PRU00325"/>
    </source>
</evidence>
<dbReference type="InterPro" id="IPR055469">
    <property type="entry name" value="DUF7041"/>
</dbReference>
<evidence type="ECO:0000259" key="3">
    <source>
        <dbReference type="PROSITE" id="PS50966"/>
    </source>
</evidence>
<feature type="domain" description="SWIM-type" evidence="3">
    <location>
        <begin position="671"/>
        <end position="710"/>
    </location>
</feature>
<dbReference type="Proteomes" id="UP000821866">
    <property type="component" value="Chromosome 1"/>
</dbReference>
<dbReference type="VEuPathDB" id="VectorBase:LOC119161402"/>
<sequence length="1107" mass="123291">MVFIRASKVLPLSPATFANFATNNSKELLHHGVTAHRVNPHNAPRRRLQVDAHFHLRQIASQQTRYWHLVSCLPPNVADDLVDILALLHPSHSYDTLKPAIICRKSESEHSRLQQLITATELGDGRPSQLLRRMHQLLGDPSAPQEEKLLRELFLQRLPQSMVPVLAAAGDVPVDTLAEMADRVADYSRAHGLNAIATPPLATGTDPALANTENRSGALVRHLDDFVPVHRQPSSRFQIHSRSSTPPPLPFRSLELRPADAPRDVSSSTVCWYHHRFDTVPVTAAMDVDSPGLPPQPSTSSAATTRKRTGHPSDADSEDTLIYSTASDESFDEGDFVPVTRRQRKRRLVMPSPATSKNVTTTQEPTIYTILFVPVDAAHSLNRLNRQVTSRFLQELAQGEIADVRINGRKNIFAVDVTQRSTLEVLSNVKMLENINVRSYIPGGRDSTAGVIYDVDISISESDFAALIKPVSAEPTILQARHLGKSRCVKLVFKRDSLPSQVKDFSVATREARKKLIEFAKPSKQTFKLRIDRLEMNGKTYVYDSSTKAVVLSQRRAVDGNAFASTAVRLLNTRFTALSYCDGTARRFPVPEHVMWTNCLENLPHISNDTVADLINQAPTSSKQQTKSYAFAVEAYTLPSSVVTNACDTSLGIVYARATCYRSQKKSWRPYKVSLALKSDSGAVSDSTCECPAGAGGACSHILAALRLLVLLKQKGFKEAPPELSCTELPQQWRRPRRQGIRPMAVQNVDWRSPREGGMGMPMPVRLFDARAEEQKEQQHLEAIHSLGEDLQSLGTFDFAAILLAAGGPSVDIKLGPAPAGSALSYQQAKLPAGFTTWMSPSISQGAATVTPVPALTLFSDGASQPPLPGRVTAEEWRVLTEIQLSQEEARDLELNSRQQRLSERWRQARANRLTASTFGHVVRWQAWTEKGLRNLIEPKDLTHVRPVQYGIRNENMAKDRYIAVMNSYGHNVSVQHCGLVVDPVCPWLGATPDGLVYDPEELSYGVLEIKCPHSLKDSEPEEAKKRKFSLVFGENGEPQLDRDHEYYAQVLGQMALTGCLWGDFVVCSEKWIGIERIWFDRNEWEDMRKKLDAFFFEQMLPHLARR</sequence>
<reference evidence="4" key="1">
    <citation type="journal article" date="2020" name="Cell">
        <title>Large-Scale Comparative Analyses of Tick Genomes Elucidate Their Genetic Diversity and Vector Capacities.</title>
        <authorList>
            <consortium name="Tick Genome and Microbiome Consortium (TIGMIC)"/>
            <person name="Jia N."/>
            <person name="Wang J."/>
            <person name="Shi W."/>
            <person name="Du L."/>
            <person name="Sun Y."/>
            <person name="Zhan W."/>
            <person name="Jiang J.F."/>
            <person name="Wang Q."/>
            <person name="Zhang B."/>
            <person name="Ji P."/>
            <person name="Bell-Sakyi L."/>
            <person name="Cui X.M."/>
            <person name="Yuan T.T."/>
            <person name="Jiang B.G."/>
            <person name="Yang W.F."/>
            <person name="Lam T.T."/>
            <person name="Chang Q.C."/>
            <person name="Ding S.J."/>
            <person name="Wang X.J."/>
            <person name="Zhu J.G."/>
            <person name="Ruan X.D."/>
            <person name="Zhao L."/>
            <person name="Wei J.T."/>
            <person name="Ye R.Z."/>
            <person name="Que T.C."/>
            <person name="Du C.H."/>
            <person name="Zhou Y.H."/>
            <person name="Cheng J.X."/>
            <person name="Dai P.F."/>
            <person name="Guo W.B."/>
            <person name="Han X.H."/>
            <person name="Huang E.J."/>
            <person name="Li L.F."/>
            <person name="Wei W."/>
            <person name="Gao Y.C."/>
            <person name="Liu J.Z."/>
            <person name="Shao H.Z."/>
            <person name="Wang X."/>
            <person name="Wang C.C."/>
            <person name="Yang T.C."/>
            <person name="Huo Q.B."/>
            <person name="Li W."/>
            <person name="Chen H.Y."/>
            <person name="Chen S.E."/>
            <person name="Zhou L.G."/>
            <person name="Ni X.B."/>
            <person name="Tian J.H."/>
            <person name="Sheng Y."/>
            <person name="Liu T."/>
            <person name="Pan Y.S."/>
            <person name="Xia L.Y."/>
            <person name="Li J."/>
            <person name="Zhao F."/>
            <person name="Cao W.C."/>
        </authorList>
    </citation>
    <scope>NUCLEOTIDE SEQUENCE</scope>
    <source>
        <strain evidence="4">Rmic-2018</strain>
    </source>
</reference>
<keyword evidence="1" id="KW-0863">Zinc-finger</keyword>
<dbReference type="SUPFAM" id="SSF52980">
    <property type="entry name" value="Restriction endonuclease-like"/>
    <property type="match status" value="1"/>
</dbReference>
<dbReference type="AlphaFoldDB" id="A0A9J6F902"/>
<gene>
    <name evidence="4" type="ORF">HPB51_020238</name>
</gene>
<organism evidence="4 5">
    <name type="scientific">Rhipicephalus microplus</name>
    <name type="common">Cattle tick</name>
    <name type="synonym">Boophilus microplus</name>
    <dbReference type="NCBI Taxonomy" id="6941"/>
    <lineage>
        <taxon>Eukaryota</taxon>
        <taxon>Metazoa</taxon>
        <taxon>Ecdysozoa</taxon>
        <taxon>Arthropoda</taxon>
        <taxon>Chelicerata</taxon>
        <taxon>Arachnida</taxon>
        <taxon>Acari</taxon>
        <taxon>Parasitiformes</taxon>
        <taxon>Ixodida</taxon>
        <taxon>Ixodoidea</taxon>
        <taxon>Ixodidae</taxon>
        <taxon>Rhipicephalinae</taxon>
        <taxon>Rhipicephalus</taxon>
        <taxon>Boophilus</taxon>
    </lineage>
</organism>
<feature type="region of interest" description="Disordered" evidence="2">
    <location>
        <begin position="233"/>
        <end position="255"/>
    </location>
</feature>
<reference evidence="4" key="2">
    <citation type="submission" date="2021-09" db="EMBL/GenBank/DDBJ databases">
        <authorList>
            <person name="Jia N."/>
            <person name="Wang J."/>
            <person name="Shi W."/>
            <person name="Du L."/>
            <person name="Sun Y."/>
            <person name="Zhan W."/>
            <person name="Jiang J."/>
            <person name="Wang Q."/>
            <person name="Zhang B."/>
            <person name="Ji P."/>
            <person name="Sakyi L.B."/>
            <person name="Cui X."/>
            <person name="Yuan T."/>
            <person name="Jiang B."/>
            <person name="Yang W."/>
            <person name="Lam T.T.-Y."/>
            <person name="Chang Q."/>
            <person name="Ding S."/>
            <person name="Wang X."/>
            <person name="Zhu J."/>
            <person name="Ruan X."/>
            <person name="Zhao L."/>
            <person name="Wei J."/>
            <person name="Que T."/>
            <person name="Du C."/>
            <person name="Cheng J."/>
            <person name="Dai P."/>
            <person name="Han X."/>
            <person name="Huang E."/>
            <person name="Gao Y."/>
            <person name="Liu J."/>
            <person name="Shao H."/>
            <person name="Ye R."/>
            <person name="Li L."/>
            <person name="Wei W."/>
            <person name="Wang X."/>
            <person name="Wang C."/>
            <person name="Huo Q."/>
            <person name="Li W."/>
            <person name="Guo W."/>
            <person name="Chen H."/>
            <person name="Chen S."/>
            <person name="Zhou L."/>
            <person name="Zhou L."/>
            <person name="Ni X."/>
            <person name="Tian J."/>
            <person name="Zhou Y."/>
            <person name="Sheng Y."/>
            <person name="Liu T."/>
            <person name="Pan Y."/>
            <person name="Xia L."/>
            <person name="Li J."/>
            <person name="Zhao F."/>
            <person name="Cao W."/>
        </authorList>
    </citation>
    <scope>NUCLEOTIDE SEQUENCE</scope>
    <source>
        <strain evidence="4">Rmic-2018</strain>
        <tissue evidence="4">Larvae</tissue>
    </source>
</reference>
<dbReference type="VEuPathDB" id="VectorBase:LOC119185801"/>
<dbReference type="CDD" id="cd22343">
    <property type="entry name" value="PDDEXK_lambda_exonuclease-like"/>
    <property type="match status" value="1"/>
</dbReference>
<evidence type="ECO:0000256" key="2">
    <source>
        <dbReference type="SAM" id="MobiDB-lite"/>
    </source>
</evidence>
<dbReference type="InterPro" id="IPR019080">
    <property type="entry name" value="YqaJ_viral_recombinase"/>
</dbReference>
<dbReference type="EMBL" id="JABSTU010000001">
    <property type="protein sequence ID" value="KAH8042064.1"/>
    <property type="molecule type" value="Genomic_DNA"/>
</dbReference>
<comment type="caution">
    <text evidence="4">The sequence shown here is derived from an EMBL/GenBank/DDBJ whole genome shotgun (WGS) entry which is preliminary data.</text>
</comment>
<feature type="region of interest" description="Disordered" evidence="2">
    <location>
        <begin position="286"/>
        <end position="320"/>
    </location>
</feature>
<proteinExistence type="predicted"/>
<feature type="compositionally biased region" description="Polar residues" evidence="2">
    <location>
        <begin position="233"/>
        <end position="244"/>
    </location>
</feature>
<accession>A0A9J6F902</accession>
<keyword evidence="5" id="KW-1185">Reference proteome</keyword>
<dbReference type="Gene3D" id="3.90.320.10">
    <property type="match status" value="1"/>
</dbReference>
<dbReference type="Pfam" id="PF09588">
    <property type="entry name" value="YqaJ"/>
    <property type="match status" value="1"/>
</dbReference>
<dbReference type="GO" id="GO:0008270">
    <property type="term" value="F:zinc ion binding"/>
    <property type="evidence" value="ECO:0007669"/>
    <property type="project" value="UniProtKB-KW"/>
</dbReference>
<dbReference type="Pfam" id="PF23055">
    <property type="entry name" value="DUF7041"/>
    <property type="match status" value="1"/>
</dbReference>
<dbReference type="GO" id="GO:0006281">
    <property type="term" value="P:DNA repair"/>
    <property type="evidence" value="ECO:0007669"/>
    <property type="project" value="UniProtKB-ARBA"/>
</dbReference>
<name>A0A9J6F902_RHIMP</name>
<dbReference type="Pfam" id="PF04434">
    <property type="entry name" value="SWIM"/>
    <property type="match status" value="1"/>
</dbReference>
<evidence type="ECO:0000313" key="5">
    <source>
        <dbReference type="Proteomes" id="UP000821866"/>
    </source>
</evidence>
<dbReference type="PANTHER" id="PTHR47526">
    <property type="entry name" value="ATP-DEPENDENT DNA HELICASE"/>
    <property type="match status" value="1"/>
</dbReference>
<evidence type="ECO:0000313" key="4">
    <source>
        <dbReference type="EMBL" id="KAH8042064.1"/>
    </source>
</evidence>
<protein>
    <recommendedName>
        <fullName evidence="3">SWIM-type domain-containing protein</fullName>
    </recommendedName>
</protein>
<keyword evidence="1" id="KW-0479">Metal-binding</keyword>
<keyword evidence="1" id="KW-0862">Zinc</keyword>
<dbReference type="PANTHER" id="PTHR47526:SF3">
    <property type="entry name" value="PHD-TYPE DOMAIN-CONTAINING PROTEIN"/>
    <property type="match status" value="1"/>
</dbReference>
<dbReference type="InterPro" id="IPR011335">
    <property type="entry name" value="Restrct_endonuc-II-like"/>
</dbReference>
<dbReference type="InterPro" id="IPR007527">
    <property type="entry name" value="Znf_SWIM"/>
</dbReference>